<dbReference type="STRING" id="983964.A0A2T4A762"/>
<evidence type="ECO:0000313" key="1">
    <source>
        <dbReference type="EMBL" id="PTB52823.1"/>
    </source>
</evidence>
<sequence length="156" mass="18069">MQCGSALLKARCEEITTEIAKVVKGMFLLAQLYFETIKTKERLKQFKNTLEKLPTGQKAYDFAYEEAIWRIKGLDPDSKELAWLVLSWITCAKRPFATKELQHVLAVEVGKAELDEENFVEIEDMVSEFEERLQLFPFYSYAAHSWGYYPPKDEAG</sequence>
<dbReference type="EMBL" id="KZ679683">
    <property type="protein sequence ID" value="PTB52823.1"/>
    <property type="molecule type" value="Genomic_DNA"/>
</dbReference>
<evidence type="ECO:0000313" key="2">
    <source>
        <dbReference type="Proteomes" id="UP000241690"/>
    </source>
</evidence>
<name>A0A2T4A762_TRIHA</name>
<reference evidence="1 2" key="1">
    <citation type="submission" date="2016-07" db="EMBL/GenBank/DDBJ databases">
        <title>Multiple horizontal gene transfer events from other fungi enriched the ability of initially mycotrophic Trichoderma (Ascomycota) to feed on dead plant biomass.</title>
        <authorList>
            <consortium name="DOE Joint Genome Institute"/>
            <person name="Aerts A."/>
            <person name="Atanasova L."/>
            <person name="Chenthamara K."/>
            <person name="Zhang J."/>
            <person name="Grujic M."/>
            <person name="Henrissat B."/>
            <person name="Kuo A."/>
            <person name="Salamov A."/>
            <person name="Lipzen A."/>
            <person name="Labutti K."/>
            <person name="Barry K."/>
            <person name="Miao Y."/>
            <person name="Rahimi M.J."/>
            <person name="Shen Q."/>
            <person name="Grigoriev I.V."/>
            <person name="Kubicek C.P."/>
            <person name="Druzhinina I.S."/>
        </authorList>
    </citation>
    <scope>NUCLEOTIDE SEQUENCE [LARGE SCALE GENOMIC DNA]</scope>
    <source>
        <strain evidence="1 2">CBS 226.95</strain>
    </source>
</reference>
<dbReference type="RefSeq" id="XP_024772500.1">
    <property type="nucleotide sequence ID" value="XM_024920864.1"/>
</dbReference>
<dbReference type="AlphaFoldDB" id="A0A2T4A762"/>
<protein>
    <submittedName>
        <fullName evidence="1">Uncharacterized protein</fullName>
    </submittedName>
</protein>
<keyword evidence="2" id="KW-1185">Reference proteome</keyword>
<proteinExistence type="predicted"/>
<dbReference type="Proteomes" id="UP000241690">
    <property type="component" value="Unassembled WGS sequence"/>
</dbReference>
<accession>A0A2T4A762</accession>
<gene>
    <name evidence="1" type="ORF">M431DRAFT_532520</name>
</gene>
<dbReference type="GeneID" id="36629433"/>
<dbReference type="PANTHER" id="PTHR10039">
    <property type="entry name" value="AMELOGENIN"/>
    <property type="match status" value="1"/>
</dbReference>
<dbReference type="PANTHER" id="PTHR10039:SF15">
    <property type="entry name" value="NACHT DOMAIN-CONTAINING PROTEIN"/>
    <property type="match status" value="1"/>
</dbReference>
<organism evidence="1 2">
    <name type="scientific">Trichoderma harzianum CBS 226.95</name>
    <dbReference type="NCBI Taxonomy" id="983964"/>
    <lineage>
        <taxon>Eukaryota</taxon>
        <taxon>Fungi</taxon>
        <taxon>Dikarya</taxon>
        <taxon>Ascomycota</taxon>
        <taxon>Pezizomycotina</taxon>
        <taxon>Sordariomycetes</taxon>
        <taxon>Hypocreomycetidae</taxon>
        <taxon>Hypocreales</taxon>
        <taxon>Hypocreaceae</taxon>
        <taxon>Trichoderma</taxon>
    </lineage>
</organism>